<organism evidence="2 3">
    <name type="scientific">Echria macrotheca</name>
    <dbReference type="NCBI Taxonomy" id="438768"/>
    <lineage>
        <taxon>Eukaryota</taxon>
        <taxon>Fungi</taxon>
        <taxon>Dikarya</taxon>
        <taxon>Ascomycota</taxon>
        <taxon>Pezizomycotina</taxon>
        <taxon>Sordariomycetes</taxon>
        <taxon>Sordariomycetidae</taxon>
        <taxon>Sordariales</taxon>
        <taxon>Schizotheciaceae</taxon>
        <taxon>Echria</taxon>
    </lineage>
</organism>
<dbReference type="AlphaFoldDB" id="A0AAJ0B890"/>
<keyword evidence="1" id="KW-0812">Transmembrane</keyword>
<evidence type="ECO:0000313" key="3">
    <source>
        <dbReference type="Proteomes" id="UP001239445"/>
    </source>
</evidence>
<accession>A0AAJ0B890</accession>
<comment type="caution">
    <text evidence="2">The sequence shown here is derived from an EMBL/GenBank/DDBJ whole genome shotgun (WGS) entry which is preliminary data.</text>
</comment>
<feature type="transmembrane region" description="Helical" evidence="1">
    <location>
        <begin position="390"/>
        <end position="407"/>
    </location>
</feature>
<dbReference type="EMBL" id="MU839838">
    <property type="protein sequence ID" value="KAK1753302.1"/>
    <property type="molecule type" value="Genomic_DNA"/>
</dbReference>
<feature type="transmembrane region" description="Helical" evidence="1">
    <location>
        <begin position="333"/>
        <end position="356"/>
    </location>
</feature>
<feature type="transmembrane region" description="Helical" evidence="1">
    <location>
        <begin position="500"/>
        <end position="527"/>
    </location>
</feature>
<keyword evidence="3" id="KW-1185">Reference proteome</keyword>
<sequence>MQVGTAASRPWARRDYHTAGVSSSTLLESLTSDGRSLGAKTNDNIVTVFPSAADPEPDRPHVSHDTSTRDLYCVGLILAWGASLATMATGIYTIAAGPIIMPPFLSDRVVNIGPLGIIRAPYENYPGDHRVYAVSQGLMIFLPLLIQIMLSLLFVCIDSIHATSLRWALWREGRLHHNTNLRLFTSSKTSTPNKWPANLISTLGLVLAFGGATVMTFRVEVTAVWDEDQAVADFDADLGPDRYAIDFNAWGLLGFGIGLLFQAAVCTWCLVDAWKPKPPGCIGIGSWSANPLANTRAFLLATTTTPMKKTSTASLPLSHQPSMRELIPSTRKMVNTLWAIFAFQSIGTIVVSILAARLENSASLDYVHQYVATAGPDDAANASRPEGRDFASVFKYFGLLIGLYNPFDESDVDSDRREWVGLLIECVALAPLLLGLHVAEVAVGIARDEHIWRRACHAGSRVRRPDSVAGEIARHWPSAVVFVCKAVVPWVFGYGFACNVYVFASIFPLLVVSIIFLLLAVMAEYLVRQRPKGAQPSTFGDIRALAALVDDWECERLFWGDKGECEEYRGGHSGGVRIAGTAGRGLADLQPDALYIGLKWDDCGSLSQM</sequence>
<name>A0AAJ0B890_9PEZI</name>
<gene>
    <name evidence="2" type="ORF">QBC47DRAFT_415996</name>
</gene>
<protein>
    <submittedName>
        <fullName evidence="2">Uncharacterized protein</fullName>
    </submittedName>
</protein>
<evidence type="ECO:0000313" key="2">
    <source>
        <dbReference type="EMBL" id="KAK1753302.1"/>
    </source>
</evidence>
<proteinExistence type="predicted"/>
<dbReference type="Proteomes" id="UP001239445">
    <property type="component" value="Unassembled WGS sequence"/>
</dbReference>
<feature type="transmembrane region" description="Helical" evidence="1">
    <location>
        <begin position="419"/>
        <end position="439"/>
    </location>
</feature>
<keyword evidence="1" id="KW-1133">Transmembrane helix</keyword>
<reference evidence="2" key="1">
    <citation type="submission" date="2023-06" db="EMBL/GenBank/DDBJ databases">
        <title>Genome-scale phylogeny and comparative genomics of the fungal order Sordariales.</title>
        <authorList>
            <consortium name="Lawrence Berkeley National Laboratory"/>
            <person name="Hensen N."/>
            <person name="Bonometti L."/>
            <person name="Westerberg I."/>
            <person name="Brannstrom I.O."/>
            <person name="Guillou S."/>
            <person name="Cros-Aarteil S."/>
            <person name="Calhoun S."/>
            <person name="Haridas S."/>
            <person name="Kuo A."/>
            <person name="Mondo S."/>
            <person name="Pangilinan J."/>
            <person name="Riley R."/>
            <person name="Labutti K."/>
            <person name="Andreopoulos B."/>
            <person name="Lipzen A."/>
            <person name="Chen C."/>
            <person name="Yanf M."/>
            <person name="Daum C."/>
            <person name="Ng V."/>
            <person name="Clum A."/>
            <person name="Steindorff A."/>
            <person name="Ohm R."/>
            <person name="Martin F."/>
            <person name="Silar P."/>
            <person name="Natvig D."/>
            <person name="Lalanne C."/>
            <person name="Gautier V."/>
            <person name="Ament-Velasquez S.L."/>
            <person name="Kruys A."/>
            <person name="Hutchinson M.I."/>
            <person name="Powell A.J."/>
            <person name="Barry K."/>
            <person name="Miller A.N."/>
            <person name="Grigoriev I.V."/>
            <person name="Debuchy R."/>
            <person name="Gladieux P."/>
            <person name="Thoren M.H."/>
            <person name="Johannesson H."/>
        </authorList>
    </citation>
    <scope>NUCLEOTIDE SEQUENCE</scope>
    <source>
        <strain evidence="2">PSN4</strain>
    </source>
</reference>
<feature type="transmembrane region" description="Helical" evidence="1">
    <location>
        <begin position="249"/>
        <end position="271"/>
    </location>
</feature>
<feature type="transmembrane region" description="Helical" evidence="1">
    <location>
        <begin position="197"/>
        <end position="217"/>
    </location>
</feature>
<evidence type="ECO:0000256" key="1">
    <source>
        <dbReference type="SAM" id="Phobius"/>
    </source>
</evidence>
<keyword evidence="1" id="KW-0472">Membrane</keyword>
<feature type="transmembrane region" description="Helical" evidence="1">
    <location>
        <begin position="71"/>
        <end position="95"/>
    </location>
</feature>
<feature type="transmembrane region" description="Helical" evidence="1">
    <location>
        <begin position="138"/>
        <end position="157"/>
    </location>
</feature>